<dbReference type="PANTHER" id="PTHR39203:SF1">
    <property type="entry name" value="CYTOPLASMIC PROTEIN"/>
    <property type="match status" value="1"/>
</dbReference>
<dbReference type="PIRSF" id="PIRSF021320">
    <property type="entry name" value="DUF984"/>
    <property type="match status" value="1"/>
</dbReference>
<dbReference type="RefSeq" id="WP_238746124.1">
    <property type="nucleotide sequence ID" value="NZ_JAKOOW010000014.1"/>
</dbReference>
<dbReference type="Pfam" id="PF04266">
    <property type="entry name" value="ASCH"/>
    <property type="match status" value="1"/>
</dbReference>
<evidence type="ECO:0000313" key="3">
    <source>
        <dbReference type="Proteomes" id="UP001298424"/>
    </source>
</evidence>
<evidence type="ECO:0000259" key="1">
    <source>
        <dbReference type="SMART" id="SM01022"/>
    </source>
</evidence>
<protein>
    <submittedName>
        <fullName evidence="2">ASCH domain-containing protein</fullName>
    </submittedName>
</protein>
<dbReference type="InterPro" id="IPR007374">
    <property type="entry name" value="ASCH_domain"/>
</dbReference>
<keyword evidence="3" id="KW-1185">Reference proteome</keyword>
<dbReference type="InterPro" id="IPR009326">
    <property type="entry name" value="DUF984"/>
</dbReference>
<sequence>MDAQQMWHECRKIYPALGEQANAWSFGVEADHLADLVLRGEKTATSSAYDLYAVDQEALPQAGSFHLILDSRHQAVCIIEIRKVSILPFCQVPAEHAYKEGEGDKSLDYWRRTHREVFSQWLHEAGLAFGEKSKIVLEEFCRIYPLES</sequence>
<organism evidence="2 3">
    <name type="scientific">Kingella pumchi</name>
    <dbReference type="NCBI Taxonomy" id="2779506"/>
    <lineage>
        <taxon>Bacteria</taxon>
        <taxon>Pseudomonadati</taxon>
        <taxon>Pseudomonadota</taxon>
        <taxon>Betaproteobacteria</taxon>
        <taxon>Neisseriales</taxon>
        <taxon>Neisseriaceae</taxon>
        <taxon>Kingella</taxon>
    </lineage>
</organism>
<dbReference type="Proteomes" id="UP001298424">
    <property type="component" value="Unassembled WGS sequence"/>
</dbReference>
<gene>
    <name evidence="2" type="ORF">MB824_03810</name>
</gene>
<name>A0ABS9NLF1_9NEIS</name>
<dbReference type="PANTHER" id="PTHR39203">
    <property type="entry name" value="CYTOPLASMIC PROTEIN-RELATED"/>
    <property type="match status" value="1"/>
</dbReference>
<proteinExistence type="predicted"/>
<comment type="caution">
    <text evidence="2">The sequence shown here is derived from an EMBL/GenBank/DDBJ whole genome shotgun (WGS) entry which is preliminary data.</text>
</comment>
<dbReference type="InterPro" id="IPR015947">
    <property type="entry name" value="PUA-like_sf"/>
</dbReference>
<reference evidence="2 3" key="1">
    <citation type="submission" date="2022-02" db="EMBL/GenBank/DDBJ databases">
        <title>Genome sequence data of Kingella unionensis sp. nov. strain CICC 24913 (CCUG 75125).</title>
        <authorList>
            <person name="Xiao M."/>
        </authorList>
    </citation>
    <scope>NUCLEOTIDE SEQUENCE [LARGE SCALE GENOMIC DNA]</scope>
    <source>
        <strain evidence="2 3">CICC 24913</strain>
    </source>
</reference>
<evidence type="ECO:0000313" key="2">
    <source>
        <dbReference type="EMBL" id="MCG6503623.1"/>
    </source>
</evidence>
<dbReference type="SMART" id="SM01022">
    <property type="entry name" value="ASCH"/>
    <property type="match status" value="1"/>
</dbReference>
<dbReference type="CDD" id="cd06553">
    <property type="entry name" value="ASCH_Ef3133_like"/>
    <property type="match status" value="1"/>
</dbReference>
<dbReference type="SUPFAM" id="SSF88697">
    <property type="entry name" value="PUA domain-like"/>
    <property type="match status" value="1"/>
</dbReference>
<accession>A0ABS9NLF1</accession>
<dbReference type="Gene3D" id="3.10.400.10">
    <property type="entry name" value="Sulfate adenylyltransferase"/>
    <property type="match status" value="1"/>
</dbReference>
<dbReference type="EMBL" id="JAKOOW010000014">
    <property type="protein sequence ID" value="MCG6503623.1"/>
    <property type="molecule type" value="Genomic_DNA"/>
</dbReference>
<feature type="domain" description="ASCH" evidence="1">
    <location>
        <begin position="24"/>
        <end position="144"/>
    </location>
</feature>